<gene>
    <name evidence="16" type="ORF">EVJ58_g7610</name>
</gene>
<evidence type="ECO:0000313" key="17">
    <source>
        <dbReference type="Proteomes" id="UP000298390"/>
    </source>
</evidence>
<evidence type="ECO:0000256" key="11">
    <source>
        <dbReference type="ARBA" id="ARBA00023033"/>
    </source>
</evidence>
<dbReference type="GO" id="GO:0004497">
    <property type="term" value="F:monooxygenase activity"/>
    <property type="evidence" value="ECO:0007669"/>
    <property type="project" value="UniProtKB-KW"/>
</dbReference>
<dbReference type="PANTHER" id="PTHR46300:SF2">
    <property type="entry name" value="CYTOCHROME P450 MONOOXYGENASE ALNH-RELATED"/>
    <property type="match status" value="1"/>
</dbReference>
<evidence type="ECO:0000256" key="6">
    <source>
        <dbReference type="ARBA" id="ARBA00022692"/>
    </source>
</evidence>
<keyword evidence="7 13" id="KW-0479">Metal-binding</keyword>
<dbReference type="SUPFAM" id="SSF48264">
    <property type="entry name" value="Cytochrome P450"/>
    <property type="match status" value="1"/>
</dbReference>
<keyword evidence="5 13" id="KW-0349">Heme</keyword>
<evidence type="ECO:0000256" key="3">
    <source>
        <dbReference type="ARBA" id="ARBA00005179"/>
    </source>
</evidence>
<dbReference type="Pfam" id="PF00067">
    <property type="entry name" value="p450"/>
    <property type="match status" value="1"/>
</dbReference>
<keyword evidence="9 14" id="KW-0560">Oxidoreductase</keyword>
<dbReference type="EMBL" id="SEKV01000500">
    <property type="protein sequence ID" value="TFY56488.1"/>
    <property type="molecule type" value="Genomic_DNA"/>
</dbReference>
<proteinExistence type="inferred from homology"/>
<keyword evidence="6 15" id="KW-0812">Transmembrane</keyword>
<name>A0A4Y9Y3I5_9APHY</name>
<evidence type="ECO:0000256" key="2">
    <source>
        <dbReference type="ARBA" id="ARBA00004370"/>
    </source>
</evidence>
<evidence type="ECO:0000256" key="13">
    <source>
        <dbReference type="PIRSR" id="PIRSR602401-1"/>
    </source>
</evidence>
<feature type="transmembrane region" description="Helical" evidence="15">
    <location>
        <begin position="15"/>
        <end position="36"/>
    </location>
</feature>
<dbReference type="InterPro" id="IPR036396">
    <property type="entry name" value="Cyt_P450_sf"/>
</dbReference>
<dbReference type="Proteomes" id="UP000298390">
    <property type="component" value="Unassembled WGS sequence"/>
</dbReference>
<evidence type="ECO:0000256" key="15">
    <source>
        <dbReference type="SAM" id="Phobius"/>
    </source>
</evidence>
<dbReference type="PROSITE" id="PS00086">
    <property type="entry name" value="CYTOCHROME_P450"/>
    <property type="match status" value="1"/>
</dbReference>
<dbReference type="GO" id="GO:0005506">
    <property type="term" value="F:iron ion binding"/>
    <property type="evidence" value="ECO:0007669"/>
    <property type="project" value="InterPro"/>
</dbReference>
<dbReference type="AlphaFoldDB" id="A0A4Y9Y3I5"/>
<dbReference type="InterPro" id="IPR001128">
    <property type="entry name" value="Cyt_P450"/>
</dbReference>
<evidence type="ECO:0000256" key="7">
    <source>
        <dbReference type="ARBA" id="ARBA00022723"/>
    </source>
</evidence>
<evidence type="ECO:0000256" key="10">
    <source>
        <dbReference type="ARBA" id="ARBA00023004"/>
    </source>
</evidence>
<comment type="cofactor">
    <cofactor evidence="1 13">
        <name>heme</name>
        <dbReference type="ChEBI" id="CHEBI:30413"/>
    </cofactor>
</comment>
<evidence type="ECO:0000256" key="1">
    <source>
        <dbReference type="ARBA" id="ARBA00001971"/>
    </source>
</evidence>
<dbReference type="PRINTS" id="PR00463">
    <property type="entry name" value="EP450I"/>
</dbReference>
<evidence type="ECO:0000256" key="5">
    <source>
        <dbReference type="ARBA" id="ARBA00022617"/>
    </source>
</evidence>
<evidence type="ECO:0000256" key="9">
    <source>
        <dbReference type="ARBA" id="ARBA00023002"/>
    </source>
</evidence>
<comment type="similarity">
    <text evidence="4 14">Belongs to the cytochrome P450 family.</text>
</comment>
<evidence type="ECO:0000256" key="14">
    <source>
        <dbReference type="RuleBase" id="RU000461"/>
    </source>
</evidence>
<keyword evidence="10 13" id="KW-0408">Iron</keyword>
<evidence type="ECO:0000313" key="16">
    <source>
        <dbReference type="EMBL" id="TFY56488.1"/>
    </source>
</evidence>
<evidence type="ECO:0000256" key="8">
    <source>
        <dbReference type="ARBA" id="ARBA00022989"/>
    </source>
</evidence>
<dbReference type="InterPro" id="IPR017972">
    <property type="entry name" value="Cyt_P450_CS"/>
</dbReference>
<reference evidence="16 17" key="1">
    <citation type="submission" date="2019-01" db="EMBL/GenBank/DDBJ databases">
        <title>Genome sequencing of the rare red list fungi Fomitopsis rosea.</title>
        <authorList>
            <person name="Buettner E."/>
            <person name="Kellner H."/>
        </authorList>
    </citation>
    <scope>NUCLEOTIDE SEQUENCE [LARGE SCALE GENOMIC DNA]</scope>
    <source>
        <strain evidence="16 17">DSM 105464</strain>
    </source>
</reference>
<dbReference type="PROSITE" id="PS51257">
    <property type="entry name" value="PROKAR_LIPOPROTEIN"/>
    <property type="match status" value="1"/>
</dbReference>
<comment type="pathway">
    <text evidence="3">Secondary metabolite biosynthesis.</text>
</comment>
<keyword evidence="11 14" id="KW-0503">Monooxygenase</keyword>
<dbReference type="GO" id="GO:0020037">
    <property type="term" value="F:heme binding"/>
    <property type="evidence" value="ECO:0007669"/>
    <property type="project" value="InterPro"/>
</dbReference>
<dbReference type="Gene3D" id="1.10.630.10">
    <property type="entry name" value="Cytochrome P450"/>
    <property type="match status" value="1"/>
</dbReference>
<feature type="binding site" description="axial binding residue" evidence="13">
    <location>
        <position position="453"/>
    </location>
    <ligand>
        <name>heme</name>
        <dbReference type="ChEBI" id="CHEBI:30413"/>
    </ligand>
    <ligandPart>
        <name>Fe</name>
        <dbReference type="ChEBI" id="CHEBI:18248"/>
    </ligandPart>
</feature>
<dbReference type="PANTHER" id="PTHR46300">
    <property type="entry name" value="P450, PUTATIVE (EUROFUNG)-RELATED-RELATED"/>
    <property type="match status" value="1"/>
</dbReference>
<evidence type="ECO:0000256" key="12">
    <source>
        <dbReference type="ARBA" id="ARBA00023136"/>
    </source>
</evidence>
<comment type="subcellular location">
    <subcellularLocation>
        <location evidence="2">Membrane</location>
    </subcellularLocation>
</comment>
<accession>A0A4Y9Y3I5</accession>
<sequence length="529" mass="59779">MITKWTPVGVLSPSASSYLGAAVLACVALWLVYASWARIKGFRRYPPGPRRLPFIGNLHQLPPHYQHLTFMDWGKQYGDVIYARFFSTPVIVLNSIDACRALMDKKGAKYSGRPPFTFHNEIIEWRNLVLMQYTDQWRRHRRWYRAAFESKAVVDTYRPLQMTEAHKLLADLLQNPEQFMLHIKKYAVAIIMGLGYGISISSMDDEFIQHVDHAVESVFQSGGPAALLVDFFPILKYLPAWMPGAGFKRLARQVQGSIRDMEYIPLRRVQKAMAAGTVKPSIASSILEETMKDGRLSVADEREIASALGALYAAGTDTTATTTQCFMLAMVLNPEVQNKAQAELDRVVGNSRLPDIGDRDALPYLDAVIMEVYRWCAPVPLGVPHQLLEEDEYMGYRMPRGSTVFSNIWAMTRDEQHYADPERFDPERFLDVTDESDFSDPRKYVFGFGRRICPGRFLADASIWLAAANIIATLDIRKARTPTGEEITPEVQFASGSVSHPKPFVCDIRPRSSKSNELVLRALRADRSA</sequence>
<evidence type="ECO:0008006" key="18">
    <source>
        <dbReference type="Google" id="ProtNLM"/>
    </source>
</evidence>
<dbReference type="GO" id="GO:0016020">
    <property type="term" value="C:membrane"/>
    <property type="evidence" value="ECO:0007669"/>
    <property type="project" value="UniProtKB-SubCell"/>
</dbReference>
<dbReference type="CDD" id="cd11065">
    <property type="entry name" value="CYP64-like"/>
    <property type="match status" value="1"/>
</dbReference>
<dbReference type="InterPro" id="IPR050364">
    <property type="entry name" value="Cytochrome_P450_fung"/>
</dbReference>
<keyword evidence="12 15" id="KW-0472">Membrane</keyword>
<dbReference type="STRING" id="34475.A0A4Y9Y3I5"/>
<dbReference type="PRINTS" id="PR00385">
    <property type="entry name" value="P450"/>
</dbReference>
<feature type="transmembrane region" description="Helical" evidence="15">
    <location>
        <begin position="186"/>
        <end position="203"/>
    </location>
</feature>
<keyword evidence="8 15" id="KW-1133">Transmembrane helix</keyword>
<protein>
    <recommendedName>
        <fullName evidence="18">Cytochrome P450</fullName>
    </recommendedName>
</protein>
<evidence type="ECO:0000256" key="4">
    <source>
        <dbReference type="ARBA" id="ARBA00010617"/>
    </source>
</evidence>
<dbReference type="GO" id="GO:0016705">
    <property type="term" value="F:oxidoreductase activity, acting on paired donors, with incorporation or reduction of molecular oxygen"/>
    <property type="evidence" value="ECO:0007669"/>
    <property type="project" value="InterPro"/>
</dbReference>
<dbReference type="InterPro" id="IPR002401">
    <property type="entry name" value="Cyt_P450_E_grp-I"/>
</dbReference>
<comment type="caution">
    <text evidence="16">The sequence shown here is derived from an EMBL/GenBank/DDBJ whole genome shotgun (WGS) entry which is preliminary data.</text>
</comment>
<organism evidence="16 17">
    <name type="scientific">Rhodofomes roseus</name>
    <dbReference type="NCBI Taxonomy" id="34475"/>
    <lineage>
        <taxon>Eukaryota</taxon>
        <taxon>Fungi</taxon>
        <taxon>Dikarya</taxon>
        <taxon>Basidiomycota</taxon>
        <taxon>Agaricomycotina</taxon>
        <taxon>Agaricomycetes</taxon>
        <taxon>Polyporales</taxon>
        <taxon>Rhodofomes</taxon>
    </lineage>
</organism>